<dbReference type="InterPro" id="IPR059026">
    <property type="entry name" value="LpqB_N"/>
</dbReference>
<dbReference type="RefSeq" id="WP_013131029.1">
    <property type="nucleotide sequence ID" value="NC_014165.1"/>
</dbReference>
<dbReference type="PROSITE" id="PS51257">
    <property type="entry name" value="PROKAR_LIPOPROTEIN"/>
    <property type="match status" value="1"/>
</dbReference>
<dbReference type="AlphaFoldDB" id="D6Y6C4"/>
<feature type="domain" description="GerMN" evidence="1">
    <location>
        <begin position="221"/>
        <end position="309"/>
    </location>
</feature>
<dbReference type="Pfam" id="PF10647">
    <property type="entry name" value="Gmad1"/>
    <property type="match status" value="1"/>
</dbReference>
<keyword evidence="3" id="KW-1185">Reference proteome</keyword>
<dbReference type="SUPFAM" id="SSF69322">
    <property type="entry name" value="Tricorn protease domain 2"/>
    <property type="match status" value="1"/>
</dbReference>
<evidence type="ECO:0000313" key="2">
    <source>
        <dbReference type="EMBL" id="ADG87496.1"/>
    </source>
</evidence>
<accession>D6Y6C4</accession>
<evidence type="ECO:0000259" key="1">
    <source>
        <dbReference type="SMART" id="SM00909"/>
    </source>
</evidence>
<organism evidence="2 3">
    <name type="scientific">Thermobispora bispora (strain ATCC 19993 / DSM 43833 / CBS 139.67 / JCM 10125 / KCTC 9307 / NBRC 14880 / R51)</name>
    <dbReference type="NCBI Taxonomy" id="469371"/>
    <lineage>
        <taxon>Bacteria</taxon>
        <taxon>Bacillati</taxon>
        <taxon>Actinomycetota</taxon>
        <taxon>Actinomycetes</taxon>
        <taxon>Streptosporangiales</taxon>
        <taxon>Streptosporangiaceae</taxon>
        <taxon>Thermobispora</taxon>
    </lineage>
</organism>
<dbReference type="eggNOG" id="COG5401">
    <property type="taxonomic scope" value="Bacteria"/>
</dbReference>
<reference evidence="2 3" key="1">
    <citation type="submission" date="2010-01" db="EMBL/GenBank/DDBJ databases">
        <title>The complete genome of Thermobispora bispora DSM 43833.</title>
        <authorList>
            <consortium name="US DOE Joint Genome Institute (JGI-PGF)"/>
            <person name="Lucas S."/>
            <person name="Copeland A."/>
            <person name="Lapidus A."/>
            <person name="Glavina del Rio T."/>
            <person name="Dalin E."/>
            <person name="Tice H."/>
            <person name="Bruce D."/>
            <person name="Goodwin L."/>
            <person name="Pitluck S."/>
            <person name="Kyrpides N."/>
            <person name="Mavromatis K."/>
            <person name="Ivanova N."/>
            <person name="Mikhailova N."/>
            <person name="Chertkov O."/>
            <person name="Brettin T."/>
            <person name="Detter J.C."/>
            <person name="Han C."/>
            <person name="Larimer F."/>
            <person name="Land M."/>
            <person name="Hauser L."/>
            <person name="Markowitz V."/>
            <person name="Cheng J.-F."/>
            <person name="Hugenholtz P."/>
            <person name="Woyke T."/>
            <person name="Wu D."/>
            <person name="Jando M."/>
            <person name="Schneider S."/>
            <person name="Klenk H.-P."/>
            <person name="Eisen J.A."/>
        </authorList>
    </citation>
    <scope>NUCLEOTIDE SEQUENCE [LARGE SCALE GENOMIC DNA]</scope>
    <source>
        <strain evidence="3">ATCC 19993 / DSM 43833 / CBS 139.67 / JCM 10125 / KCTC 9307 / NBRC 14880 / R51</strain>
    </source>
</reference>
<dbReference type="Pfam" id="PF25976">
    <property type="entry name" value="LpqB_N"/>
    <property type="match status" value="1"/>
</dbReference>
<evidence type="ECO:0000313" key="3">
    <source>
        <dbReference type="Proteomes" id="UP000006640"/>
    </source>
</evidence>
<dbReference type="Proteomes" id="UP000006640">
    <property type="component" value="Chromosome"/>
</dbReference>
<dbReference type="STRING" id="469371.Tbis_0772"/>
<name>D6Y6C4_THEBD</name>
<dbReference type="Pfam" id="PF10646">
    <property type="entry name" value="Germane"/>
    <property type="match status" value="1"/>
</dbReference>
<proteinExistence type="predicted"/>
<dbReference type="HOGENOM" id="CLU_032207_0_1_11"/>
<dbReference type="InterPro" id="IPR019606">
    <property type="entry name" value="GerMN"/>
</dbReference>
<dbReference type="EMBL" id="CP001874">
    <property type="protein sequence ID" value="ADG87496.1"/>
    <property type="molecule type" value="Genomic_DNA"/>
</dbReference>
<dbReference type="SMART" id="SM00909">
    <property type="entry name" value="Germane"/>
    <property type="match status" value="1"/>
</dbReference>
<dbReference type="OrthoDB" id="3226781at2"/>
<sequence>MRAERIRRRAVRRYGLPGLAFALIALGAGCAMVPANSSPRLADEGSGRDTLSRPYVRMIAESPKPNASPEDIVRGFLAAIASFDDPQLTIARQYLTEEAAVRWNPWRTMRVYEGRISMSVPAAQLARAQETSVTLRGTAVATIDPEGRYTPASGEVEETFTLVKVGGEWRIASAPNERLLSTDDLQRAFRAVDLYFPPTIPAYGLVRDRVWVPIDPARGLPETLVRRLLAGPTKPIADAVSTAFPPGTDVNQISVEGDTVVVDFTSAIESVPLTQMEAMKAQLAWTLGDLATGRTIEIRVNGEPFRDGGLRFRPADYARFDPDAIGSQPQAYYMQRGRLHRVKEKGGGEPVAGAAGEPGTAFIHPAVSADDPPMVAALVAGDGIYTTTMARGVQWQRWIAGKDLTPPSWDRYGAVWTAEWADGRTRVWEGISGQARRVFIPEELAAERVAALRVSRDGARVAMIIEGSKGRKVKIGTIIRQGQQSRIDNVFTLIDAQEGQEIKAIAWQGSAELLVLTKGKGGQELATWSVMEGMPVPDAAIKLDAQAEIDRIAAAPDHVLAAVDVDGDPKTADSEVRSYDADKRTWTPIAKDGATDPIYPLG</sequence>
<dbReference type="InterPro" id="IPR018910">
    <property type="entry name" value="LpqB_C"/>
</dbReference>
<gene>
    <name evidence="2" type="ordered locus">Tbis_0772</name>
</gene>
<dbReference type="KEGG" id="tbi:Tbis_0772"/>
<protein>
    <recommendedName>
        <fullName evidence="1">GerMN domain-containing protein</fullName>
    </recommendedName>
</protein>